<accession>A0AAE0BDU9</accession>
<dbReference type="AlphaFoldDB" id="A0AAE0BDU9"/>
<evidence type="ECO:0000313" key="8">
    <source>
        <dbReference type="Proteomes" id="UP001190700"/>
    </source>
</evidence>
<evidence type="ECO:0000256" key="3">
    <source>
        <dbReference type="ARBA" id="ARBA00022691"/>
    </source>
</evidence>
<evidence type="ECO:0000256" key="5">
    <source>
        <dbReference type="RuleBase" id="RU000416"/>
    </source>
</evidence>
<evidence type="ECO:0000313" key="7">
    <source>
        <dbReference type="EMBL" id="KAK3234601.1"/>
    </source>
</evidence>
<dbReference type="Pfam" id="PF00145">
    <property type="entry name" value="DNA_methylase"/>
    <property type="match status" value="1"/>
</dbReference>
<proteinExistence type="inferred from homology"/>
<sequence>MSSPIKYISLFSGIGGFEHGLLRVKPDAVCVGFSEIASRASSVYKRQWPNAHAYGDVRNVTRSNVLRRYCERCAQSDTFCETHTDPSTAAIDLLFGGSPCQDFSLARTDERKGFDGKKSCLMLEFFRLVRELKPKVFVLENIGTMLAKDALRIDRQLKCGRVTVDASHFTSQSRIRHFWTNASDRIPPVTRKGPAFRELLDAKVDPREILSTPELSKLYTRLHTKKYLRTRNCKGGIRPHVRTATNLFTGLSYSFKKKSATLMRSSSNRTTNMLVYDDRLSYDEIQFCPETKGRLPWRRMTVAECHRLQGFTICETARSDEEALDENLNRRERVAMLGDAVCVNVAEYLFRFIYDCAARDSGQLSVSRMFLRNRQRLKACDARR</sequence>
<keyword evidence="2 4" id="KW-0808">Transferase</keyword>
<dbReference type="Proteomes" id="UP001190700">
    <property type="component" value="Unassembled WGS sequence"/>
</dbReference>
<evidence type="ECO:0000256" key="2">
    <source>
        <dbReference type="ARBA" id="ARBA00022679"/>
    </source>
</evidence>
<organism evidence="7 8">
    <name type="scientific">Cymbomonas tetramitiformis</name>
    <dbReference type="NCBI Taxonomy" id="36881"/>
    <lineage>
        <taxon>Eukaryota</taxon>
        <taxon>Viridiplantae</taxon>
        <taxon>Chlorophyta</taxon>
        <taxon>Pyramimonadophyceae</taxon>
        <taxon>Pyramimonadales</taxon>
        <taxon>Pyramimonadaceae</taxon>
        <taxon>Cymbomonas</taxon>
    </lineage>
</organism>
<dbReference type="PANTHER" id="PTHR46098:SF1">
    <property type="entry name" value="TRNA (CYTOSINE(38)-C(5))-METHYLTRANSFERASE"/>
    <property type="match status" value="1"/>
</dbReference>
<dbReference type="SUPFAM" id="SSF53335">
    <property type="entry name" value="S-adenosyl-L-methionine-dependent methyltransferases"/>
    <property type="match status" value="1"/>
</dbReference>
<dbReference type="PANTHER" id="PTHR46098">
    <property type="entry name" value="TRNA (CYTOSINE(38)-C(5))-METHYLTRANSFERASE"/>
    <property type="match status" value="1"/>
</dbReference>
<dbReference type="InterPro" id="IPR018117">
    <property type="entry name" value="C5_DNA_meth_AS"/>
</dbReference>
<feature type="active site" evidence="4">
    <location>
        <position position="100"/>
    </location>
</feature>
<dbReference type="InterPro" id="IPR001525">
    <property type="entry name" value="C5_MeTfrase"/>
</dbReference>
<keyword evidence="1 4" id="KW-0489">Methyltransferase</keyword>
<dbReference type="PROSITE" id="PS51679">
    <property type="entry name" value="SAM_MT_C5"/>
    <property type="match status" value="1"/>
</dbReference>
<comment type="similarity">
    <text evidence="4 5">Belongs to the class I-like SAM-binding methyltransferase superfamily. C5-methyltransferase family.</text>
</comment>
<dbReference type="InterPro" id="IPR050750">
    <property type="entry name" value="C5-MTase"/>
</dbReference>
<dbReference type="GO" id="GO:0032259">
    <property type="term" value="P:methylation"/>
    <property type="evidence" value="ECO:0007669"/>
    <property type="project" value="UniProtKB-KW"/>
</dbReference>
<comment type="catalytic activity">
    <reaction evidence="6">
        <text>a 2'-deoxycytidine in DNA + S-adenosyl-L-methionine = a 5-methyl-2'-deoxycytidine in DNA + S-adenosyl-L-homocysteine + H(+)</text>
        <dbReference type="Rhea" id="RHEA:13681"/>
        <dbReference type="Rhea" id="RHEA-COMP:11369"/>
        <dbReference type="Rhea" id="RHEA-COMP:11370"/>
        <dbReference type="ChEBI" id="CHEBI:15378"/>
        <dbReference type="ChEBI" id="CHEBI:57856"/>
        <dbReference type="ChEBI" id="CHEBI:59789"/>
        <dbReference type="ChEBI" id="CHEBI:85452"/>
        <dbReference type="ChEBI" id="CHEBI:85454"/>
        <dbReference type="EC" id="2.1.1.37"/>
    </reaction>
</comment>
<evidence type="ECO:0000256" key="1">
    <source>
        <dbReference type="ARBA" id="ARBA00022603"/>
    </source>
</evidence>
<keyword evidence="8" id="KW-1185">Reference proteome</keyword>
<keyword evidence="3 4" id="KW-0949">S-adenosyl-L-methionine</keyword>
<name>A0AAE0BDU9_9CHLO</name>
<dbReference type="Gene3D" id="3.40.50.150">
    <property type="entry name" value="Vaccinia Virus protein VP39"/>
    <property type="match status" value="1"/>
</dbReference>
<protein>
    <recommendedName>
        <fullName evidence="6">Cytosine-specific methyltransferase</fullName>
        <ecNumber evidence="6">2.1.1.37</ecNumber>
    </recommendedName>
</protein>
<gene>
    <name evidence="7" type="ORF">CYMTET_55152</name>
</gene>
<evidence type="ECO:0000256" key="6">
    <source>
        <dbReference type="RuleBase" id="RU000417"/>
    </source>
</evidence>
<dbReference type="GO" id="GO:0003886">
    <property type="term" value="F:DNA (cytosine-5-)-methyltransferase activity"/>
    <property type="evidence" value="ECO:0007669"/>
    <property type="project" value="UniProtKB-EC"/>
</dbReference>
<dbReference type="EC" id="2.1.1.37" evidence="6"/>
<dbReference type="InterPro" id="IPR029063">
    <property type="entry name" value="SAM-dependent_MTases_sf"/>
</dbReference>
<dbReference type="PROSITE" id="PS00094">
    <property type="entry name" value="C5_MTASE_1"/>
    <property type="match status" value="1"/>
</dbReference>
<dbReference type="NCBIfam" id="TIGR00675">
    <property type="entry name" value="dcm"/>
    <property type="match status" value="1"/>
</dbReference>
<comment type="caution">
    <text evidence="7">The sequence shown here is derived from an EMBL/GenBank/DDBJ whole genome shotgun (WGS) entry which is preliminary data.</text>
</comment>
<dbReference type="PRINTS" id="PR00105">
    <property type="entry name" value="C5METTRFRASE"/>
</dbReference>
<evidence type="ECO:0000256" key="4">
    <source>
        <dbReference type="PROSITE-ProRule" id="PRU01016"/>
    </source>
</evidence>
<dbReference type="EMBL" id="LGRX02035483">
    <property type="protein sequence ID" value="KAK3234601.1"/>
    <property type="molecule type" value="Genomic_DNA"/>
</dbReference>
<reference evidence="7 8" key="1">
    <citation type="journal article" date="2015" name="Genome Biol. Evol.">
        <title>Comparative Genomics of a Bacterivorous Green Alga Reveals Evolutionary Causalities and Consequences of Phago-Mixotrophic Mode of Nutrition.</title>
        <authorList>
            <person name="Burns J.A."/>
            <person name="Paasch A."/>
            <person name="Narechania A."/>
            <person name="Kim E."/>
        </authorList>
    </citation>
    <scope>NUCLEOTIDE SEQUENCE [LARGE SCALE GENOMIC DNA]</scope>
    <source>
        <strain evidence="7 8">PLY_AMNH</strain>
    </source>
</reference>